<feature type="transmembrane region" description="Helical" evidence="1">
    <location>
        <begin position="6"/>
        <end position="28"/>
    </location>
</feature>
<keyword evidence="3" id="KW-1185">Reference proteome</keyword>
<evidence type="ECO:0000256" key="1">
    <source>
        <dbReference type="SAM" id="Phobius"/>
    </source>
</evidence>
<reference evidence="2 3" key="1">
    <citation type="submission" date="2014-03" db="EMBL/GenBank/DDBJ databases">
        <title>Draft genome of the hookworm Oesophagostomum dentatum.</title>
        <authorList>
            <person name="Mitreva M."/>
        </authorList>
    </citation>
    <scope>NUCLEOTIDE SEQUENCE [LARGE SCALE GENOMIC DNA]</scope>
    <source>
        <strain evidence="2 3">OD-Hann</strain>
    </source>
</reference>
<evidence type="ECO:0000313" key="3">
    <source>
        <dbReference type="Proteomes" id="UP000053660"/>
    </source>
</evidence>
<dbReference type="Proteomes" id="UP000053660">
    <property type="component" value="Unassembled WGS sequence"/>
</dbReference>
<protein>
    <submittedName>
        <fullName evidence="2">Uncharacterized protein</fullName>
    </submittedName>
</protein>
<name>A0A0B1RSV9_OESDE</name>
<evidence type="ECO:0000313" key="2">
    <source>
        <dbReference type="EMBL" id="KHJ75764.1"/>
    </source>
</evidence>
<dbReference type="EMBL" id="KN612424">
    <property type="protein sequence ID" value="KHJ75764.1"/>
    <property type="molecule type" value="Genomic_DNA"/>
</dbReference>
<keyword evidence="1" id="KW-1133">Transmembrane helix</keyword>
<accession>A0A0B1RSV9</accession>
<keyword evidence="1" id="KW-0472">Membrane</keyword>
<organism evidence="2 3">
    <name type="scientific">Oesophagostomum dentatum</name>
    <name type="common">Nodular worm</name>
    <dbReference type="NCBI Taxonomy" id="61180"/>
    <lineage>
        <taxon>Eukaryota</taxon>
        <taxon>Metazoa</taxon>
        <taxon>Ecdysozoa</taxon>
        <taxon>Nematoda</taxon>
        <taxon>Chromadorea</taxon>
        <taxon>Rhabditida</taxon>
        <taxon>Rhabditina</taxon>
        <taxon>Rhabditomorpha</taxon>
        <taxon>Strongyloidea</taxon>
        <taxon>Strongylidae</taxon>
        <taxon>Oesophagostomum</taxon>
    </lineage>
</organism>
<gene>
    <name evidence="2" type="ORF">OESDEN_24620</name>
</gene>
<proteinExistence type="predicted"/>
<dbReference type="AlphaFoldDB" id="A0A0B1RSV9"/>
<sequence length="83" mass="9656">MDDDLVDVLIVLGVLAFGLIGLVILLALNVKRFRMFLQCCRKEKEEPIKPRKRTTIRVSSLYYGNKIIVKKFYQINSKKVVKK</sequence>
<keyword evidence="1" id="KW-0812">Transmembrane</keyword>